<proteinExistence type="predicted"/>
<accession>A0A4R4XD44</accession>
<dbReference type="OrthoDB" id="3348334at2"/>
<comment type="caution">
    <text evidence="1">The sequence shown here is derived from an EMBL/GenBank/DDBJ whole genome shotgun (WGS) entry which is preliminary data.</text>
</comment>
<dbReference type="Proteomes" id="UP000295172">
    <property type="component" value="Unassembled WGS sequence"/>
</dbReference>
<dbReference type="EMBL" id="SMKR01000020">
    <property type="protein sequence ID" value="TDD28545.1"/>
    <property type="molecule type" value="Genomic_DNA"/>
</dbReference>
<sequence length="158" mass="17313">MVQLMLPKIVRMARSQQRGLVPFEDAVSRVVAAMWEQIMCEPLPSATLRALIGDRGRYQRAINELQRHLLVTTAGVHEAGSGWPAALIALTCDQFDVGGGTDHAGVAAQFLDTMLETTPGELGRAFRWPATQARACLDELVDAGRATYDGTRYYPPSR</sequence>
<evidence type="ECO:0000313" key="1">
    <source>
        <dbReference type="EMBL" id="TDD28545.1"/>
    </source>
</evidence>
<name>A0A4R4XD44_9ACTN</name>
<gene>
    <name evidence="1" type="ORF">E1218_06920</name>
</gene>
<dbReference type="RefSeq" id="WP_132317442.1">
    <property type="nucleotide sequence ID" value="NZ_SMKR01000020.1"/>
</dbReference>
<reference evidence="1 2" key="1">
    <citation type="submission" date="2019-02" db="EMBL/GenBank/DDBJ databases">
        <title>Draft genome sequences of novel Actinobacteria.</title>
        <authorList>
            <person name="Sahin N."/>
            <person name="Ay H."/>
            <person name="Saygin H."/>
        </authorList>
    </citation>
    <scope>NUCLEOTIDE SEQUENCE [LARGE SCALE GENOMIC DNA]</scope>
    <source>
        <strain evidence="1 2">16K104</strain>
    </source>
</reference>
<organism evidence="1 2">
    <name type="scientific">Kribbella turkmenica</name>
    <dbReference type="NCBI Taxonomy" id="2530375"/>
    <lineage>
        <taxon>Bacteria</taxon>
        <taxon>Bacillati</taxon>
        <taxon>Actinomycetota</taxon>
        <taxon>Actinomycetes</taxon>
        <taxon>Propionibacteriales</taxon>
        <taxon>Kribbellaceae</taxon>
        <taxon>Kribbella</taxon>
    </lineage>
</organism>
<protein>
    <submittedName>
        <fullName evidence="1">Uncharacterized protein</fullName>
    </submittedName>
</protein>
<dbReference type="AlphaFoldDB" id="A0A4R4XD44"/>
<evidence type="ECO:0000313" key="2">
    <source>
        <dbReference type="Proteomes" id="UP000295172"/>
    </source>
</evidence>
<keyword evidence="2" id="KW-1185">Reference proteome</keyword>